<evidence type="ECO:0000256" key="1">
    <source>
        <dbReference type="ARBA" id="ARBA00004496"/>
    </source>
</evidence>
<dbReference type="KEGG" id="lng:BSQ50_03030"/>
<evidence type="ECO:0000256" key="2">
    <source>
        <dbReference type="ARBA" id="ARBA00015195"/>
    </source>
</evidence>
<dbReference type="Proteomes" id="UP000324497">
    <property type="component" value="Chromosome"/>
</dbReference>
<keyword evidence="3" id="KW-0963">Cytoplasm</keyword>
<evidence type="ECO:0000313" key="10">
    <source>
        <dbReference type="EMBL" id="AUJ31623.1"/>
    </source>
</evidence>
<keyword evidence="11" id="KW-1185">Reference proteome</keyword>
<keyword evidence="6" id="KW-0131">Cell cycle</keyword>
<evidence type="ECO:0000313" key="11">
    <source>
        <dbReference type="Proteomes" id="UP000324497"/>
    </source>
</evidence>
<evidence type="ECO:0000256" key="9">
    <source>
        <dbReference type="ARBA" id="ARBA00033158"/>
    </source>
</evidence>
<name>A0A3S6QU83_9LACO</name>
<evidence type="ECO:0000256" key="3">
    <source>
        <dbReference type="ARBA" id="ARBA00022490"/>
    </source>
</evidence>
<proteinExistence type="predicted"/>
<protein>
    <recommendedName>
        <fullName evidence="2">Cell division protein ZapA</fullName>
    </recommendedName>
    <alternativeName>
        <fullName evidence="9">Z ring-associated protein ZapA</fullName>
    </alternativeName>
</protein>
<dbReference type="PANTHER" id="PTHR34981">
    <property type="entry name" value="CELL DIVISION PROTEIN ZAPA"/>
    <property type="match status" value="1"/>
</dbReference>
<dbReference type="GO" id="GO:0000917">
    <property type="term" value="P:division septum assembly"/>
    <property type="evidence" value="ECO:0007669"/>
    <property type="project" value="UniProtKB-KW"/>
</dbReference>
<sequence length="87" mass="9806">MAEGKKRFKAHINGKNYVIVGDSTPEHMKAVVDVVNQQLAEIKEMLPTISDEKAAILLAVNAVSDQIYKAAELKRIEQINEHYNRTE</sequence>
<evidence type="ECO:0000256" key="8">
    <source>
        <dbReference type="ARBA" id="ARBA00026068"/>
    </source>
</evidence>
<evidence type="ECO:0000256" key="6">
    <source>
        <dbReference type="ARBA" id="ARBA00023306"/>
    </source>
</evidence>
<gene>
    <name evidence="10" type="ORF">BSQ50_03030</name>
</gene>
<comment type="subunit">
    <text evidence="8">Homodimer. Interacts with FtsZ.</text>
</comment>
<dbReference type="GO" id="GO:0030428">
    <property type="term" value="C:cell septum"/>
    <property type="evidence" value="ECO:0007669"/>
    <property type="project" value="TreeGrafter"/>
</dbReference>
<dbReference type="PANTHER" id="PTHR34981:SF1">
    <property type="entry name" value="CELL DIVISION PROTEIN ZAPA"/>
    <property type="match status" value="1"/>
</dbReference>
<keyword evidence="4 10" id="KW-0132">Cell division</keyword>
<reference evidence="10 11" key="1">
    <citation type="submission" date="2016-11" db="EMBL/GenBank/DDBJ databases">
        <title>Interaction between Lactobacillus species and yeast in water kefir.</title>
        <authorList>
            <person name="Behr J."/>
            <person name="Xu D."/>
            <person name="Vogel R.F."/>
        </authorList>
    </citation>
    <scope>NUCLEOTIDE SEQUENCE [LARGE SCALE GENOMIC DNA]</scope>
    <source>
        <strain evidence="10 11">TMW 1.1827</strain>
    </source>
</reference>
<dbReference type="GO" id="GO:0032153">
    <property type="term" value="C:cell division site"/>
    <property type="evidence" value="ECO:0007669"/>
    <property type="project" value="TreeGrafter"/>
</dbReference>
<dbReference type="GO" id="GO:0000921">
    <property type="term" value="P:septin ring assembly"/>
    <property type="evidence" value="ECO:0007669"/>
    <property type="project" value="TreeGrafter"/>
</dbReference>
<evidence type="ECO:0000256" key="4">
    <source>
        <dbReference type="ARBA" id="ARBA00022618"/>
    </source>
</evidence>
<organism evidence="10 11">
    <name type="scientific">Liquorilactobacillus nagelii</name>
    <dbReference type="NCBI Taxonomy" id="82688"/>
    <lineage>
        <taxon>Bacteria</taxon>
        <taxon>Bacillati</taxon>
        <taxon>Bacillota</taxon>
        <taxon>Bacilli</taxon>
        <taxon>Lactobacillales</taxon>
        <taxon>Lactobacillaceae</taxon>
        <taxon>Liquorilactobacillus</taxon>
    </lineage>
</organism>
<dbReference type="Pfam" id="PF05164">
    <property type="entry name" value="ZapA"/>
    <property type="match status" value="1"/>
</dbReference>
<dbReference type="GO" id="GO:0005829">
    <property type="term" value="C:cytosol"/>
    <property type="evidence" value="ECO:0007669"/>
    <property type="project" value="TreeGrafter"/>
</dbReference>
<evidence type="ECO:0000256" key="7">
    <source>
        <dbReference type="ARBA" id="ARBA00024910"/>
    </source>
</evidence>
<dbReference type="GO" id="GO:0043093">
    <property type="term" value="P:FtsZ-dependent cytokinesis"/>
    <property type="evidence" value="ECO:0007669"/>
    <property type="project" value="TreeGrafter"/>
</dbReference>
<dbReference type="Gene3D" id="6.10.250.790">
    <property type="match status" value="1"/>
</dbReference>
<keyword evidence="5" id="KW-0717">Septation</keyword>
<evidence type="ECO:0000256" key="5">
    <source>
        <dbReference type="ARBA" id="ARBA00023210"/>
    </source>
</evidence>
<dbReference type="InterPro" id="IPR007838">
    <property type="entry name" value="Cell_div_ZapA-like"/>
</dbReference>
<dbReference type="InterPro" id="IPR053712">
    <property type="entry name" value="Bac_CellDiv_Activator"/>
</dbReference>
<dbReference type="SUPFAM" id="SSF102829">
    <property type="entry name" value="Cell division protein ZapA-like"/>
    <property type="match status" value="1"/>
</dbReference>
<dbReference type="InterPro" id="IPR036192">
    <property type="entry name" value="Cell_div_ZapA-like_sf"/>
</dbReference>
<comment type="function">
    <text evidence="7">Activator of cell division through the inhibition of FtsZ GTPase activity, therefore promoting FtsZ assembly into bundles of protofilaments necessary for the formation of the division Z ring. It is recruited early at mid-cell but it is not essential for cell division.</text>
</comment>
<dbReference type="EMBL" id="CP018180">
    <property type="protein sequence ID" value="AUJ31623.1"/>
    <property type="molecule type" value="Genomic_DNA"/>
</dbReference>
<dbReference type="RefSeq" id="WP_148126352.1">
    <property type="nucleotide sequence ID" value="NZ_CP018180.1"/>
</dbReference>
<dbReference type="AlphaFoldDB" id="A0A3S6QU83"/>
<accession>A0A3S6QU83</accession>
<comment type="subcellular location">
    <subcellularLocation>
        <location evidence="1">Cytoplasm</location>
    </subcellularLocation>
</comment>